<dbReference type="EMBL" id="BAAADU010000002">
    <property type="protein sequence ID" value="GAA0654384.1"/>
    <property type="molecule type" value="Genomic_DNA"/>
</dbReference>
<keyword evidence="2" id="KW-0680">Restriction system</keyword>
<dbReference type="InterPro" id="IPR019045">
    <property type="entry name" value="Restrct_endonuc_II_HinfI"/>
</dbReference>
<dbReference type="GO" id="GO:0009036">
    <property type="term" value="F:type II site-specific deoxyribonuclease activity"/>
    <property type="evidence" value="ECO:0007669"/>
    <property type="project" value="InterPro"/>
</dbReference>
<dbReference type="AlphaFoldDB" id="A0AAV3T2S8"/>
<dbReference type="RefSeq" id="WP_227260459.1">
    <property type="nucleotide sequence ID" value="NZ_BAAADU010000002.1"/>
</dbReference>
<evidence type="ECO:0000256" key="1">
    <source>
        <dbReference type="ARBA" id="ARBA00022722"/>
    </source>
</evidence>
<evidence type="ECO:0000256" key="6">
    <source>
        <dbReference type="ARBA" id="ARBA00093790"/>
    </source>
</evidence>
<keyword evidence="8" id="KW-1185">Reference proteome</keyword>
<protein>
    <recommendedName>
        <fullName evidence="6">type II site-specific deoxyribonuclease</fullName>
        <ecNumber evidence="6">3.1.21.4</ecNumber>
    </recommendedName>
</protein>
<comment type="caution">
    <text evidence="7">The sequence shown here is derived from an EMBL/GenBank/DDBJ whole genome shotgun (WGS) entry which is preliminary data.</text>
</comment>
<dbReference type="GO" id="GO:0009307">
    <property type="term" value="P:DNA restriction-modification system"/>
    <property type="evidence" value="ECO:0007669"/>
    <property type="project" value="InterPro"/>
</dbReference>
<evidence type="ECO:0000256" key="3">
    <source>
        <dbReference type="ARBA" id="ARBA00022759"/>
    </source>
</evidence>
<keyword evidence="3" id="KW-0255">Endonuclease</keyword>
<name>A0AAV3T2S8_9EURY</name>
<dbReference type="Proteomes" id="UP001500194">
    <property type="component" value="Unassembled WGS sequence"/>
</dbReference>
<evidence type="ECO:0000313" key="7">
    <source>
        <dbReference type="EMBL" id="GAA0654384.1"/>
    </source>
</evidence>
<gene>
    <name evidence="7" type="ORF">GCM10009019_17470</name>
</gene>
<dbReference type="EC" id="3.1.21.4" evidence="6"/>
<organism evidence="7 8">
    <name type="scientific">Salarchaeum japonicum</name>
    <dbReference type="NCBI Taxonomy" id="555573"/>
    <lineage>
        <taxon>Archaea</taxon>
        <taxon>Methanobacteriati</taxon>
        <taxon>Methanobacteriota</taxon>
        <taxon>Stenosarchaea group</taxon>
        <taxon>Halobacteria</taxon>
        <taxon>Halobacteriales</taxon>
        <taxon>Halobacteriaceae</taxon>
    </lineage>
</organism>
<sequence length="282" mass="32233">MDRGFDHIGSAELDEATKAELRNVTDGFFERPLEKAGNFDWEEFKRNEAFKAIMMPSPLFWVLANFERSFTQKLGQQMYEEFGRAVANTNDAVGAAETQYACTGLEIGRDEEDRIETIISELADGERDPDWDAEKRELRDIDAPPETRKSIGKVTWDLWVEDFRDGRPLAAEIKTPKPNRDQTMESKRQMLKTVAAYKHRDAPTPICRYVFPFNPYGSLDAYEWWPPQAFFDVRAEDGMLVADGFWDAIGGDGTMEGLFNFLLDESEGNIEKLKELAGDETL</sequence>
<proteinExistence type="predicted"/>
<dbReference type="GO" id="GO:0003677">
    <property type="term" value="F:DNA binding"/>
    <property type="evidence" value="ECO:0007669"/>
    <property type="project" value="InterPro"/>
</dbReference>
<dbReference type="GeneID" id="68573575"/>
<keyword evidence="1" id="KW-0540">Nuclease</keyword>
<evidence type="ECO:0000313" key="8">
    <source>
        <dbReference type="Proteomes" id="UP001500194"/>
    </source>
</evidence>
<evidence type="ECO:0000256" key="5">
    <source>
        <dbReference type="ARBA" id="ARBA00093760"/>
    </source>
</evidence>
<reference evidence="7 8" key="1">
    <citation type="journal article" date="2019" name="Int. J. Syst. Evol. Microbiol.">
        <title>The Global Catalogue of Microorganisms (GCM) 10K type strain sequencing project: providing services to taxonomists for standard genome sequencing and annotation.</title>
        <authorList>
            <consortium name="The Broad Institute Genomics Platform"/>
            <consortium name="The Broad Institute Genome Sequencing Center for Infectious Disease"/>
            <person name="Wu L."/>
            <person name="Ma J."/>
        </authorList>
    </citation>
    <scope>NUCLEOTIDE SEQUENCE [LARGE SCALE GENOMIC DNA]</scope>
    <source>
        <strain evidence="7 8">JCM 16327</strain>
    </source>
</reference>
<dbReference type="Pfam" id="PF09520">
    <property type="entry name" value="RE_TdeIII"/>
    <property type="match status" value="1"/>
</dbReference>
<evidence type="ECO:0000256" key="4">
    <source>
        <dbReference type="ARBA" id="ARBA00022801"/>
    </source>
</evidence>
<accession>A0AAV3T2S8</accession>
<comment type="catalytic activity">
    <reaction evidence="5">
        <text>Endonucleolytic cleavage of DNA to give specific double-stranded fragments with terminal 5'-phosphates.</text>
        <dbReference type="EC" id="3.1.21.4"/>
    </reaction>
</comment>
<evidence type="ECO:0000256" key="2">
    <source>
        <dbReference type="ARBA" id="ARBA00022747"/>
    </source>
</evidence>
<keyword evidence="4" id="KW-0378">Hydrolase</keyword>